<keyword evidence="1" id="KW-0812">Transmembrane</keyword>
<gene>
    <name evidence="3" type="ORF">C1A40_11560</name>
</gene>
<keyword evidence="4" id="KW-1185">Reference proteome</keyword>
<dbReference type="InterPro" id="IPR025698">
    <property type="entry name" value="2TM_dom"/>
</dbReference>
<evidence type="ECO:0000313" key="3">
    <source>
        <dbReference type="EMBL" id="AUS06050.1"/>
    </source>
</evidence>
<dbReference type="Proteomes" id="UP000236592">
    <property type="component" value="Chromosome"/>
</dbReference>
<organism evidence="3 4">
    <name type="scientific">Pseudotamlana carrageenivorans</name>
    <dbReference type="NCBI Taxonomy" id="2069432"/>
    <lineage>
        <taxon>Bacteria</taxon>
        <taxon>Pseudomonadati</taxon>
        <taxon>Bacteroidota</taxon>
        <taxon>Flavobacteriia</taxon>
        <taxon>Flavobacteriales</taxon>
        <taxon>Flavobacteriaceae</taxon>
        <taxon>Pseudotamlana</taxon>
    </lineage>
</organism>
<protein>
    <recommendedName>
        <fullName evidence="2">2TM domain-containing protein</fullName>
    </recommendedName>
</protein>
<evidence type="ECO:0000256" key="1">
    <source>
        <dbReference type="SAM" id="Phobius"/>
    </source>
</evidence>
<dbReference type="EMBL" id="CP025938">
    <property type="protein sequence ID" value="AUS06050.1"/>
    <property type="molecule type" value="Genomic_DNA"/>
</dbReference>
<reference evidence="4" key="1">
    <citation type="submission" date="2018-01" db="EMBL/GenBank/DDBJ databases">
        <title>Complete genome of Tamlana sp. UJ94.</title>
        <authorList>
            <person name="Jung J."/>
            <person name="Chung D."/>
            <person name="Bae S.S."/>
            <person name="Baek K."/>
        </authorList>
    </citation>
    <scope>NUCLEOTIDE SEQUENCE [LARGE SCALE GENOMIC DNA]</scope>
    <source>
        <strain evidence="4">UJ94</strain>
    </source>
</reference>
<feature type="domain" description="2TM" evidence="2">
    <location>
        <begin position="13"/>
        <end position="96"/>
    </location>
</feature>
<evidence type="ECO:0000313" key="4">
    <source>
        <dbReference type="Proteomes" id="UP000236592"/>
    </source>
</evidence>
<dbReference type="Pfam" id="PF13239">
    <property type="entry name" value="2TM"/>
    <property type="match status" value="1"/>
</dbReference>
<dbReference type="OrthoDB" id="8965954at2"/>
<keyword evidence="1" id="KW-0472">Membrane</keyword>
<proteinExistence type="predicted"/>
<sequence>MKPENKNETLLLEAQKKLKKLKIFYIHLLGYIVVVMLLSYNLYIMAGPYKPFFQWFDICILVAWTAFIAMHGWHVFKGKIFFKRDWESKKIREFMETENQSKRWE</sequence>
<dbReference type="KEGG" id="taj:C1A40_11560"/>
<evidence type="ECO:0000259" key="2">
    <source>
        <dbReference type="Pfam" id="PF13239"/>
    </source>
</evidence>
<accession>A0A2I7SJF3</accession>
<feature type="transmembrane region" description="Helical" evidence="1">
    <location>
        <begin position="21"/>
        <end position="46"/>
    </location>
</feature>
<dbReference type="RefSeq" id="WP_102996027.1">
    <property type="nucleotide sequence ID" value="NZ_CP025938.1"/>
</dbReference>
<name>A0A2I7SJF3_9FLAO</name>
<keyword evidence="1" id="KW-1133">Transmembrane helix</keyword>
<feature type="transmembrane region" description="Helical" evidence="1">
    <location>
        <begin position="52"/>
        <end position="76"/>
    </location>
</feature>
<dbReference type="AlphaFoldDB" id="A0A2I7SJF3"/>